<organism evidence="5 6">
    <name type="scientific">Ruegeria spongiae</name>
    <dbReference type="NCBI Taxonomy" id="2942209"/>
    <lineage>
        <taxon>Bacteria</taxon>
        <taxon>Pseudomonadati</taxon>
        <taxon>Pseudomonadota</taxon>
        <taxon>Alphaproteobacteria</taxon>
        <taxon>Rhodobacterales</taxon>
        <taxon>Roseobacteraceae</taxon>
        <taxon>Ruegeria</taxon>
    </lineage>
</organism>
<dbReference type="SUPFAM" id="SSF103088">
    <property type="entry name" value="OmpA-like"/>
    <property type="match status" value="1"/>
</dbReference>
<dbReference type="InterPro" id="IPR050811">
    <property type="entry name" value="Phosphate_ABC_transporter"/>
</dbReference>
<feature type="domain" description="OmpA-like" evidence="4">
    <location>
        <begin position="399"/>
        <end position="519"/>
    </location>
</feature>
<dbReference type="CDD" id="cd07185">
    <property type="entry name" value="OmpA_C-like"/>
    <property type="match status" value="1"/>
</dbReference>
<protein>
    <submittedName>
        <fullName evidence="5">Phosphate ABC transporter substrate-binding/OmpA family protein</fullName>
    </submittedName>
</protein>
<keyword evidence="6" id="KW-1185">Reference proteome</keyword>
<dbReference type="Proteomes" id="UP001203880">
    <property type="component" value="Unassembled WGS sequence"/>
</dbReference>
<keyword evidence="1 3" id="KW-0732">Signal</keyword>
<feature type="chain" id="PRO_5046073904" evidence="3">
    <location>
        <begin position="24"/>
        <end position="519"/>
    </location>
</feature>
<proteinExistence type="predicted"/>
<dbReference type="PANTHER" id="PTHR30570">
    <property type="entry name" value="PERIPLASMIC PHOSPHATE BINDING COMPONENT OF PHOSPHATE ABC TRANSPORTER"/>
    <property type="match status" value="1"/>
</dbReference>
<dbReference type="EMBL" id="JAMFMB010000024">
    <property type="protein sequence ID" value="MCL6285186.1"/>
    <property type="molecule type" value="Genomic_DNA"/>
</dbReference>
<dbReference type="InterPro" id="IPR036737">
    <property type="entry name" value="OmpA-like_sf"/>
</dbReference>
<dbReference type="Gene3D" id="3.40.190.10">
    <property type="entry name" value="Periplasmic binding protein-like II"/>
    <property type="match status" value="2"/>
</dbReference>
<dbReference type="Pfam" id="PF12849">
    <property type="entry name" value="PBP_like_2"/>
    <property type="match status" value="1"/>
</dbReference>
<dbReference type="InterPro" id="IPR024370">
    <property type="entry name" value="PBP_domain"/>
</dbReference>
<evidence type="ECO:0000313" key="5">
    <source>
        <dbReference type="EMBL" id="MCL6285186.1"/>
    </source>
</evidence>
<comment type="caution">
    <text evidence="5">The sequence shown here is derived from an EMBL/GenBank/DDBJ whole genome shotgun (WGS) entry which is preliminary data.</text>
</comment>
<keyword evidence="2" id="KW-0472">Membrane</keyword>
<dbReference type="Pfam" id="PF00691">
    <property type="entry name" value="OmpA"/>
    <property type="match status" value="1"/>
</dbReference>
<dbReference type="PROSITE" id="PS51123">
    <property type="entry name" value="OMPA_2"/>
    <property type="match status" value="1"/>
</dbReference>
<dbReference type="RefSeq" id="WP_249711735.1">
    <property type="nucleotide sequence ID" value="NZ_JAMFMB010000024.1"/>
</dbReference>
<evidence type="ECO:0000256" key="1">
    <source>
        <dbReference type="ARBA" id="ARBA00022729"/>
    </source>
</evidence>
<dbReference type="PANTHER" id="PTHR30570:SF1">
    <property type="entry name" value="PHOSPHATE-BINDING PROTEIN PSTS"/>
    <property type="match status" value="1"/>
</dbReference>
<gene>
    <name evidence="5" type="ORF">M3P21_16785</name>
</gene>
<evidence type="ECO:0000256" key="3">
    <source>
        <dbReference type="SAM" id="SignalP"/>
    </source>
</evidence>
<dbReference type="SUPFAM" id="SSF53850">
    <property type="entry name" value="Periplasmic binding protein-like II"/>
    <property type="match status" value="1"/>
</dbReference>
<dbReference type="Gene3D" id="3.30.1330.60">
    <property type="entry name" value="OmpA-like domain"/>
    <property type="match status" value="1"/>
</dbReference>
<feature type="signal peptide" evidence="3">
    <location>
        <begin position="1"/>
        <end position="23"/>
    </location>
</feature>
<name>A0ABT0Q5N7_9RHOB</name>
<dbReference type="InterPro" id="IPR006665">
    <property type="entry name" value="OmpA-like"/>
</dbReference>
<evidence type="ECO:0000256" key="2">
    <source>
        <dbReference type="PROSITE-ProRule" id="PRU00473"/>
    </source>
</evidence>
<accession>A0ABT0Q5N7</accession>
<evidence type="ECO:0000259" key="4">
    <source>
        <dbReference type="PROSITE" id="PS51123"/>
    </source>
</evidence>
<sequence length="519" mass="55310">MNWLRAAVFAALFVYGTALPGLAQDVTLTSRDGAVAITGDLLGFDGEFYRVDTSFGELTVDASGVSCDGPACPKLTDFVAEITLAGSSSMAEVLLPALLEGFARRNGYLTQRLPLPDGGFVYALQQPGQTLPAARFRFDISSTDQGIDALLNGRADIAMALREIRPEERDRAREAGLGDMTHPNRSRVLSLDAMVPIVAPDNPVHSLSVDDLARVLSGAVTSWAELGGPDAPIAVHLPGGGSGLGQAVEDRILKPGGTTALADATRHQRGSNLTRAVEADPFALGIASFAEIGNARPLTLTGTCGYAIAANRRSIKTEDYPLNSPMFLYIPARRLPKVAREFLAYTRGPSAQLVIRKAGFVDQMPELVEMGSQGARLANAIASAGDEVPLSELQRLTKTLSPLARLTTSFRFEAGSSRPDAQSRANIQQLAQALEVGTYDARKLVFVGFSDGVGPATSNQSIALRRAKAVRKAVIEAAETAGLDRVEISVEAFGEAMPMACDDSDWGRQVNRRVEVWTR</sequence>
<evidence type="ECO:0000313" key="6">
    <source>
        <dbReference type="Proteomes" id="UP001203880"/>
    </source>
</evidence>
<reference evidence="5" key="1">
    <citation type="submission" date="2022-05" db="EMBL/GenBank/DDBJ databases">
        <authorList>
            <person name="Park J.-S."/>
        </authorList>
    </citation>
    <scope>NUCLEOTIDE SEQUENCE</scope>
    <source>
        <strain evidence="5">2012CJ41-6</strain>
    </source>
</reference>